<keyword evidence="1" id="KW-0698">rRNA processing</keyword>
<evidence type="ECO:0000256" key="3">
    <source>
        <dbReference type="ARBA" id="ARBA00022801"/>
    </source>
</evidence>
<dbReference type="GeneID" id="85494014"/>
<evidence type="ECO:0000256" key="4">
    <source>
        <dbReference type="ARBA" id="ARBA00022839"/>
    </source>
</evidence>
<dbReference type="GO" id="GO:0005634">
    <property type="term" value="C:nucleus"/>
    <property type="evidence" value="ECO:0007669"/>
    <property type="project" value="TreeGrafter"/>
</dbReference>
<reference evidence="7" key="1">
    <citation type="journal article" date="2023" name="BMC Genomics">
        <title>Chromosome-level genome assemblies of Cutaneotrichosporon spp. (Trichosporonales, Basidiomycota) reveal imbalanced evolution between nucleotide sequences and chromosome synteny.</title>
        <authorList>
            <person name="Kobayashi Y."/>
            <person name="Kayamori A."/>
            <person name="Aoki K."/>
            <person name="Shiwa Y."/>
            <person name="Matsutani M."/>
            <person name="Fujita N."/>
            <person name="Sugita T."/>
            <person name="Iwasaki W."/>
            <person name="Tanaka N."/>
            <person name="Takashima M."/>
        </authorList>
    </citation>
    <scope>NUCLEOTIDE SEQUENCE</scope>
    <source>
        <strain evidence="7">HIS019</strain>
    </source>
</reference>
<dbReference type="InterPro" id="IPR013520">
    <property type="entry name" value="Ribonucl_H"/>
</dbReference>
<protein>
    <recommendedName>
        <fullName evidence="6">Exonuclease domain-containing protein</fullName>
    </recommendedName>
</protein>
<evidence type="ECO:0000256" key="2">
    <source>
        <dbReference type="ARBA" id="ARBA00022722"/>
    </source>
</evidence>
<keyword evidence="2" id="KW-0540">Nuclease</keyword>
<dbReference type="AlphaFoldDB" id="A0AA48L2R3"/>
<dbReference type="EMBL" id="AP028214">
    <property type="protein sequence ID" value="BEI90143.1"/>
    <property type="molecule type" value="Genomic_DNA"/>
</dbReference>
<sequence length="192" mass="21615">MSRIPLERYVALDCEMVRCRTHMALARIAVVDHTGAEVYHSFVFVHPKDVISYQTEVTGVTKDDLHGAPTFEVVQSIIKALISNKIVIGHALFHDLAVLQHRHVYEDMRDTALFYPLRERCGVKGEGKYPSLRNMAKEVLGRDIQCGRHCPLEDARATMDVFLTVREKYEAGLAAGDDVVAGVPGSLARWYY</sequence>
<dbReference type="InterPro" id="IPR036397">
    <property type="entry name" value="RNaseH_sf"/>
</dbReference>
<evidence type="ECO:0000256" key="1">
    <source>
        <dbReference type="ARBA" id="ARBA00022552"/>
    </source>
</evidence>
<accession>A0AA48L2R3</accession>
<organism evidence="7 8">
    <name type="scientific">Cutaneotrichosporon cavernicola</name>
    <dbReference type="NCBI Taxonomy" id="279322"/>
    <lineage>
        <taxon>Eukaryota</taxon>
        <taxon>Fungi</taxon>
        <taxon>Dikarya</taxon>
        <taxon>Basidiomycota</taxon>
        <taxon>Agaricomycotina</taxon>
        <taxon>Tremellomycetes</taxon>
        <taxon>Trichosporonales</taxon>
        <taxon>Trichosporonaceae</taxon>
        <taxon>Cutaneotrichosporon</taxon>
    </lineage>
</organism>
<evidence type="ECO:0000259" key="6">
    <source>
        <dbReference type="SMART" id="SM00479"/>
    </source>
</evidence>
<dbReference type="GO" id="GO:0006364">
    <property type="term" value="P:rRNA processing"/>
    <property type="evidence" value="ECO:0007669"/>
    <property type="project" value="UniProtKB-KW"/>
</dbReference>
<gene>
    <name evidence="7" type="ORF">CcaverHIS019_0302130</name>
</gene>
<dbReference type="Proteomes" id="UP001233271">
    <property type="component" value="Chromosome 3"/>
</dbReference>
<evidence type="ECO:0000313" key="7">
    <source>
        <dbReference type="EMBL" id="BEI90143.1"/>
    </source>
</evidence>
<proteinExistence type="predicted"/>
<name>A0AA48L2R3_9TREE</name>
<dbReference type="InterPro" id="IPR012337">
    <property type="entry name" value="RNaseH-like_sf"/>
</dbReference>
<evidence type="ECO:0000313" key="8">
    <source>
        <dbReference type="Proteomes" id="UP001233271"/>
    </source>
</evidence>
<dbReference type="Pfam" id="PF00929">
    <property type="entry name" value="RNase_T"/>
    <property type="match status" value="1"/>
</dbReference>
<dbReference type="SUPFAM" id="SSF53098">
    <property type="entry name" value="Ribonuclease H-like"/>
    <property type="match status" value="1"/>
</dbReference>
<dbReference type="SMART" id="SM00479">
    <property type="entry name" value="EXOIII"/>
    <property type="match status" value="1"/>
</dbReference>
<dbReference type="KEGG" id="ccac:CcaHIS019_0302130"/>
<dbReference type="Gene3D" id="3.30.420.10">
    <property type="entry name" value="Ribonuclease H-like superfamily/Ribonuclease H"/>
    <property type="match status" value="1"/>
</dbReference>
<dbReference type="GO" id="GO:0000027">
    <property type="term" value="P:ribosomal large subunit assembly"/>
    <property type="evidence" value="ECO:0007669"/>
    <property type="project" value="TreeGrafter"/>
</dbReference>
<dbReference type="InterPro" id="IPR047021">
    <property type="entry name" value="REXO1/3/4-like"/>
</dbReference>
<dbReference type="PANTHER" id="PTHR12801">
    <property type="entry name" value="RNA EXONUCLEASE REXO1 / RECO3 FAMILY MEMBER-RELATED"/>
    <property type="match status" value="1"/>
</dbReference>
<feature type="domain" description="Exonuclease" evidence="6">
    <location>
        <begin position="8"/>
        <end position="171"/>
    </location>
</feature>
<dbReference type="GO" id="GO:0004527">
    <property type="term" value="F:exonuclease activity"/>
    <property type="evidence" value="ECO:0007669"/>
    <property type="project" value="UniProtKB-KW"/>
</dbReference>
<evidence type="ECO:0000256" key="5">
    <source>
        <dbReference type="ARBA" id="ARBA00025599"/>
    </source>
</evidence>
<keyword evidence="8" id="KW-1185">Reference proteome</keyword>
<keyword evidence="4" id="KW-0269">Exonuclease</keyword>
<dbReference type="GO" id="GO:0003676">
    <property type="term" value="F:nucleic acid binding"/>
    <property type="evidence" value="ECO:0007669"/>
    <property type="project" value="InterPro"/>
</dbReference>
<dbReference type="PANTHER" id="PTHR12801:SF45">
    <property type="entry name" value="RNA EXONUCLEASE 4"/>
    <property type="match status" value="1"/>
</dbReference>
<dbReference type="RefSeq" id="XP_060455409.1">
    <property type="nucleotide sequence ID" value="XM_060598635.1"/>
</dbReference>
<keyword evidence="3" id="KW-0378">Hydrolase</keyword>
<comment type="function">
    <text evidence="5">Exoribonuclease involved in ribosome biosynthesis. Involved in the processing of ITS1, the internal transcribed spacer localized between the 18S and 5.8S rRNAs.</text>
</comment>